<organism evidence="1 2">
    <name type="scientific">Populus alba</name>
    <name type="common">White poplar</name>
    <dbReference type="NCBI Taxonomy" id="43335"/>
    <lineage>
        <taxon>Eukaryota</taxon>
        <taxon>Viridiplantae</taxon>
        <taxon>Streptophyta</taxon>
        <taxon>Embryophyta</taxon>
        <taxon>Tracheophyta</taxon>
        <taxon>Spermatophyta</taxon>
        <taxon>Magnoliopsida</taxon>
        <taxon>eudicotyledons</taxon>
        <taxon>Gunneridae</taxon>
        <taxon>Pentapetalae</taxon>
        <taxon>rosids</taxon>
        <taxon>fabids</taxon>
        <taxon>Malpighiales</taxon>
        <taxon>Salicaceae</taxon>
        <taxon>Saliceae</taxon>
        <taxon>Populus</taxon>
    </lineage>
</organism>
<proteinExistence type="predicted"/>
<dbReference type="EMBL" id="RCHU02000009">
    <property type="protein sequence ID" value="KAL3580241.1"/>
    <property type="molecule type" value="Genomic_DNA"/>
</dbReference>
<protein>
    <submittedName>
        <fullName evidence="1">Uncharacterized protein</fullName>
    </submittedName>
</protein>
<reference evidence="1 2" key="1">
    <citation type="journal article" date="2024" name="Plant Biotechnol. J.">
        <title>Genome and CRISPR/Cas9 system of a widespread forest tree (Populus alba) in the world.</title>
        <authorList>
            <person name="Liu Y.J."/>
            <person name="Jiang P.F."/>
            <person name="Han X.M."/>
            <person name="Li X.Y."/>
            <person name="Wang H.M."/>
            <person name="Wang Y.J."/>
            <person name="Wang X.X."/>
            <person name="Zeng Q.Y."/>
        </authorList>
    </citation>
    <scope>NUCLEOTIDE SEQUENCE [LARGE SCALE GENOMIC DNA]</scope>
    <source>
        <strain evidence="2">cv. PAL-ZL1</strain>
    </source>
</reference>
<name>A0ACC4BPB7_POPAL</name>
<dbReference type="Proteomes" id="UP000309997">
    <property type="component" value="Unassembled WGS sequence"/>
</dbReference>
<evidence type="ECO:0000313" key="1">
    <source>
        <dbReference type="EMBL" id="KAL3580241.1"/>
    </source>
</evidence>
<accession>A0ACC4BPB7</accession>
<keyword evidence="2" id="KW-1185">Reference proteome</keyword>
<evidence type="ECO:0000313" key="2">
    <source>
        <dbReference type="Proteomes" id="UP000309997"/>
    </source>
</evidence>
<sequence>MAAFLKSAPTVMLVPINRVWKEKGAVVRGIMDVSVEVQATLHMLFNQQGMECIFFIVLLTFVKFQVELGHPCMLNHSIFHFFPDNVRTLGSGSLPGIWCKHCQSVAKIYASCV</sequence>
<gene>
    <name evidence="1" type="ORF">D5086_018076</name>
</gene>
<comment type="caution">
    <text evidence="1">The sequence shown here is derived from an EMBL/GenBank/DDBJ whole genome shotgun (WGS) entry which is preliminary data.</text>
</comment>